<proteinExistence type="predicted"/>
<evidence type="ECO:0000256" key="1">
    <source>
        <dbReference type="SAM" id="Phobius"/>
    </source>
</evidence>
<feature type="transmembrane region" description="Helical" evidence="1">
    <location>
        <begin position="7"/>
        <end position="26"/>
    </location>
</feature>
<dbReference type="AlphaFoldDB" id="A0A382EUG3"/>
<feature type="non-terminal residue" evidence="2">
    <location>
        <position position="310"/>
    </location>
</feature>
<reference evidence="2" key="1">
    <citation type="submission" date="2018-05" db="EMBL/GenBank/DDBJ databases">
        <authorList>
            <person name="Lanie J.A."/>
            <person name="Ng W.-L."/>
            <person name="Kazmierczak K.M."/>
            <person name="Andrzejewski T.M."/>
            <person name="Davidsen T.M."/>
            <person name="Wayne K.J."/>
            <person name="Tettelin H."/>
            <person name="Glass J.I."/>
            <person name="Rusch D."/>
            <person name="Podicherti R."/>
            <person name="Tsui H.-C.T."/>
            <person name="Winkler M.E."/>
        </authorList>
    </citation>
    <scope>NUCLEOTIDE SEQUENCE</scope>
</reference>
<accession>A0A382EUG3</accession>
<protein>
    <recommendedName>
        <fullName evidence="3">Heparin-sulfate lyase N-terminal domain-containing protein</fullName>
    </recommendedName>
</protein>
<dbReference type="Gene3D" id="1.50.10.100">
    <property type="entry name" value="Chondroitin AC/alginate lyase"/>
    <property type="match status" value="1"/>
</dbReference>
<evidence type="ECO:0008006" key="3">
    <source>
        <dbReference type="Google" id="ProtNLM"/>
    </source>
</evidence>
<keyword evidence="1" id="KW-0812">Transmembrane</keyword>
<dbReference type="InterPro" id="IPR008929">
    <property type="entry name" value="Chondroitin_lyas"/>
</dbReference>
<sequence>MYRVKSIKLYFFCIIKLFFLSFRNFYFRSGFYNKKLITFIPDRIFYNPSTYLSASLTTISNDFYKIINVVPKLLWKTSVKDKLKFENLHSFLWLTRLDRKNSKIITKDIIKSWINIFFDYDPNTWEMEITAKRIIAWSSNIDITLEDADKAYKEKFFLSLIKQSNFLLKNLNNLLYETSKIICCTAIILSGIMFRENDSNYKIGIKELEKVIKNYFDETGFPKSRNPEEVFIYIKYLILIREWLKEAQRPIPDFLNEIIQKCGNCYAILSCANKQFPLFNGATEINHSDYDKFLKTLKYKFVNKNHEIAD</sequence>
<keyword evidence="1" id="KW-0472">Membrane</keyword>
<dbReference type="EMBL" id="UINC01046004">
    <property type="protein sequence ID" value="SVB53457.1"/>
    <property type="molecule type" value="Genomic_DNA"/>
</dbReference>
<evidence type="ECO:0000313" key="2">
    <source>
        <dbReference type="EMBL" id="SVB53457.1"/>
    </source>
</evidence>
<organism evidence="2">
    <name type="scientific">marine metagenome</name>
    <dbReference type="NCBI Taxonomy" id="408172"/>
    <lineage>
        <taxon>unclassified sequences</taxon>
        <taxon>metagenomes</taxon>
        <taxon>ecological metagenomes</taxon>
    </lineage>
</organism>
<keyword evidence="1" id="KW-1133">Transmembrane helix</keyword>
<gene>
    <name evidence="2" type="ORF">METZ01_LOCUS206311</name>
</gene>
<name>A0A382EUG3_9ZZZZ</name>